<evidence type="ECO:0000256" key="4">
    <source>
        <dbReference type="SAM" id="MobiDB-lite"/>
    </source>
</evidence>
<organism evidence="5 6">
    <name type="scientific">Celmisia lyallii enamovirus</name>
    <dbReference type="NCBI Taxonomy" id="2885090"/>
    <lineage>
        <taxon>Viruses</taxon>
        <taxon>Riboviria</taxon>
        <taxon>Orthornavirae</taxon>
        <taxon>Pisuviricota</taxon>
        <taxon>Pisoniviricetes</taxon>
        <taxon>Sobelivirales</taxon>
        <taxon>Solemoviridae</taxon>
        <taxon>Enamovirus</taxon>
        <taxon>Enamovirus CLEV</taxon>
    </lineage>
</organism>
<dbReference type="InterPro" id="IPR001517">
    <property type="entry name" value="Luteo_coat"/>
</dbReference>
<dbReference type="Proteomes" id="UP001261196">
    <property type="component" value="Segment"/>
</dbReference>
<reference evidence="5" key="1">
    <citation type="journal article" date="2022" name="Virus Genes">
        <title>Exploration of plant transcriptomes reveals five putative novel poleroviruses and an enamovirus.</title>
        <authorList>
            <person name="Kavi Sidharthan V."/>
            <person name="Nagendran K."/>
            <person name="Baranwal V.K."/>
        </authorList>
    </citation>
    <scope>NUCLEOTIDE SEQUENCE</scope>
    <source>
        <strain evidence="5">Cel lya</strain>
    </source>
</reference>
<dbReference type="GO" id="GO:0005198">
    <property type="term" value="F:structural molecule activity"/>
    <property type="evidence" value="ECO:0007669"/>
    <property type="project" value="InterPro"/>
</dbReference>
<evidence type="ECO:0000256" key="2">
    <source>
        <dbReference type="ARBA" id="ARBA00022561"/>
    </source>
</evidence>
<sequence>MPNNPNRRQKKRKNIPKRVRPAQKPVVVLRAPPPNRRRGRNRRNGAGGEWSPYNLFGLKCNDKGYLTFGPSGDTPSLGGGVLKAYSEYRITALRVQWKAQASSTAAGSMAIQIGLGKTLTDVDNRTTSFKLTSSGTKFYGSGILGGTGRNYATKASGSTGEDQFRLAYNGNGDSTVGGDLLCSFKMLKFGPK</sequence>
<name>A0AAD2KQT3_9VIRU</name>
<dbReference type="GO" id="GO:0019028">
    <property type="term" value="C:viral capsid"/>
    <property type="evidence" value="ECO:0007669"/>
    <property type="project" value="UniProtKB-KW"/>
</dbReference>
<gene>
    <name evidence="5" type="primary">ORF3</name>
</gene>
<evidence type="ECO:0000313" key="5">
    <source>
        <dbReference type="EMBL" id="DAZ87602.1"/>
    </source>
</evidence>
<dbReference type="Pfam" id="PF00894">
    <property type="entry name" value="Luteo_coat"/>
    <property type="match status" value="1"/>
</dbReference>
<feature type="region of interest" description="Disordered" evidence="4">
    <location>
        <begin position="1"/>
        <end position="48"/>
    </location>
</feature>
<dbReference type="EMBL" id="BK059370">
    <property type="protein sequence ID" value="DAZ87602.1"/>
    <property type="molecule type" value="Genomic_RNA"/>
</dbReference>
<evidence type="ECO:0000256" key="1">
    <source>
        <dbReference type="ARBA" id="ARBA00004328"/>
    </source>
</evidence>
<feature type="compositionally biased region" description="Basic residues" evidence="4">
    <location>
        <begin position="7"/>
        <end position="21"/>
    </location>
</feature>
<keyword evidence="6" id="KW-1185">Reference proteome</keyword>
<accession>A0AAD2KQT3</accession>
<keyword evidence="3" id="KW-0946">Virion</keyword>
<evidence type="ECO:0000256" key="3">
    <source>
        <dbReference type="ARBA" id="ARBA00022844"/>
    </source>
</evidence>
<proteinExistence type="predicted"/>
<keyword evidence="2" id="KW-0167">Capsid protein</keyword>
<comment type="subcellular location">
    <subcellularLocation>
        <location evidence="1">Virion</location>
    </subcellularLocation>
</comment>
<evidence type="ECO:0000313" key="6">
    <source>
        <dbReference type="Proteomes" id="UP001261196"/>
    </source>
</evidence>
<protein>
    <submittedName>
        <fullName evidence="5">P3 protein</fullName>
    </submittedName>
</protein>